<sequence>MTTIFTAILVALAAAVFFFFAYGRAETWNLVFGNPDLGPFDRTEPQRARRPNDALLCTPGLCEGAVIDAELPDFAGPPERLIDEIDAAMRTSGEPVRRVDDTSNPTRARFVTWTPLMRFPDTASFEAVPLENGRVGLVAYGRAQIGYSDGGVNRRRLEGIVSVLNAG</sequence>
<reference evidence="1 2" key="1">
    <citation type="submission" date="2020-06" db="EMBL/GenBank/DDBJ databases">
        <title>Oricola thermophila sp. nov. isolated from a tidal sediments.</title>
        <authorList>
            <person name="Kwon K.K."/>
            <person name="Yang S.-H."/>
            <person name="Park M.-J."/>
        </authorList>
    </citation>
    <scope>NUCLEOTIDE SEQUENCE [LARGE SCALE GENOMIC DNA]</scope>
    <source>
        <strain evidence="1 2">MEBiC13590</strain>
    </source>
</reference>
<keyword evidence="2" id="KW-1185">Reference proteome</keyword>
<dbReference type="EMBL" id="CP054836">
    <property type="protein sequence ID" value="QKV17159.1"/>
    <property type="molecule type" value="Genomic_DNA"/>
</dbReference>
<dbReference type="Proteomes" id="UP000509367">
    <property type="component" value="Chromosome"/>
</dbReference>
<proteinExistence type="predicted"/>
<evidence type="ECO:0000313" key="1">
    <source>
        <dbReference type="EMBL" id="QKV17159.1"/>
    </source>
</evidence>
<name>A0A6N1VDD3_9HYPH</name>
<dbReference type="RefSeq" id="WP_175275055.1">
    <property type="nucleotide sequence ID" value="NZ_CP054836.1"/>
</dbReference>
<organism evidence="1 2">
    <name type="scientific">Oricola thermophila</name>
    <dbReference type="NCBI Taxonomy" id="2742145"/>
    <lineage>
        <taxon>Bacteria</taxon>
        <taxon>Pseudomonadati</taxon>
        <taxon>Pseudomonadota</taxon>
        <taxon>Alphaproteobacteria</taxon>
        <taxon>Hyphomicrobiales</taxon>
        <taxon>Ahrensiaceae</taxon>
        <taxon>Oricola</taxon>
    </lineage>
</organism>
<dbReference type="Pfam" id="PF07386">
    <property type="entry name" value="DUF1499"/>
    <property type="match status" value="1"/>
</dbReference>
<dbReference type="AlphaFoldDB" id="A0A6N1VDD3"/>
<evidence type="ECO:0000313" key="2">
    <source>
        <dbReference type="Proteomes" id="UP000509367"/>
    </source>
</evidence>
<accession>A0A6N1VDD3</accession>
<gene>
    <name evidence="1" type="ORF">HTY61_01095</name>
</gene>
<protein>
    <submittedName>
        <fullName evidence="1">DUF1499 domain-containing protein</fullName>
    </submittedName>
</protein>
<dbReference type="InterPro" id="IPR010865">
    <property type="entry name" value="DUF1499"/>
</dbReference>
<dbReference type="KEGG" id="orm:HTY61_01095"/>